<protein>
    <submittedName>
        <fullName evidence="2">Uncharacterized protein</fullName>
    </submittedName>
</protein>
<evidence type="ECO:0000313" key="3">
    <source>
        <dbReference type="Proteomes" id="UP000012062"/>
    </source>
</evidence>
<sequence>MHPGRKTFRSPAAADRLVVTPNQPAGLARHFHIQVHAIWYARTYASYLSAGYGLVVPFVIFVRDFEFELLFRSHRLRSFSRSCSIFSLLRRIIPLAAFG</sequence>
<keyword evidence="1" id="KW-0472">Membrane</keyword>
<evidence type="ECO:0000256" key="1">
    <source>
        <dbReference type="SAM" id="Phobius"/>
    </source>
</evidence>
<evidence type="ECO:0000313" key="2">
    <source>
        <dbReference type="EMBL" id="CCV09178.1"/>
    </source>
</evidence>
<dbReference type="AlphaFoldDB" id="M5EYQ2"/>
<dbReference type="Proteomes" id="UP000012062">
    <property type="component" value="Unassembled WGS sequence"/>
</dbReference>
<reference evidence="2 3" key="1">
    <citation type="submission" date="2013-02" db="EMBL/GenBank/DDBJ databases">
        <authorList>
            <person name="Genoscope - CEA"/>
        </authorList>
    </citation>
    <scope>NUCLEOTIDE SEQUENCE [LARGE SCALE GENOMIC DNA]</scope>
    <source>
        <strain evidence="2 3">STM 2683</strain>
    </source>
</reference>
<accession>M5EYQ2</accession>
<keyword evidence="3" id="KW-1185">Reference proteome</keyword>
<keyword evidence="1" id="KW-0812">Transmembrane</keyword>
<name>M5EYQ2_9HYPH</name>
<dbReference type="EMBL" id="CAUM01000159">
    <property type="protein sequence ID" value="CCV09178.1"/>
    <property type="molecule type" value="Genomic_DNA"/>
</dbReference>
<keyword evidence="1" id="KW-1133">Transmembrane helix</keyword>
<proteinExistence type="predicted"/>
<organism evidence="2 3">
    <name type="scientific">Mesorhizobium metallidurans STM 2683</name>
    <dbReference type="NCBI Taxonomy" id="1297569"/>
    <lineage>
        <taxon>Bacteria</taxon>
        <taxon>Pseudomonadati</taxon>
        <taxon>Pseudomonadota</taxon>
        <taxon>Alphaproteobacteria</taxon>
        <taxon>Hyphomicrobiales</taxon>
        <taxon>Phyllobacteriaceae</taxon>
        <taxon>Mesorhizobium</taxon>
    </lineage>
</organism>
<gene>
    <name evidence="2" type="ORF">MESS2_880008</name>
</gene>
<feature type="transmembrane region" description="Helical" evidence="1">
    <location>
        <begin position="44"/>
        <end position="62"/>
    </location>
</feature>
<dbReference type="STRING" id="1297569.MESS2_880008"/>
<comment type="caution">
    <text evidence="2">The sequence shown here is derived from an EMBL/GenBank/DDBJ whole genome shotgun (WGS) entry which is preliminary data.</text>
</comment>